<dbReference type="PANTHER" id="PTHR14859">
    <property type="entry name" value="CALCOFLUOR WHITE HYPERSENSITIVE PROTEIN PRECURSOR"/>
    <property type="match status" value="1"/>
</dbReference>
<sequence precursor="true">MSFRSCAIALLVAVLGVPTGAAMRAQDNSAEQDVTLRVLSYNIHHCEGTDGELSVKRIADIIRASNADLVALQEVDHTMTRSEQVDQLAELAKLTGLEGRFAKAIDIQGGEYGQAVLSRFPITEFSVHELPGLQGRETRVLGIAQIDINGSQLTFATTHLDHQLSDVRLKQAIEINRLMPKTDRPAIICGDFNAVPTSATMLEIQKLWTLVMGEQPIATIPSGKPTRQIDFVAVKSAERFKSVSLEALDEPIASDHLPVLAVVELR</sequence>
<dbReference type="Proteomes" id="UP000318017">
    <property type="component" value="Chromosome"/>
</dbReference>
<dbReference type="InterPro" id="IPR051916">
    <property type="entry name" value="GPI-anchor_lipid_remodeler"/>
</dbReference>
<evidence type="ECO:0000259" key="2">
    <source>
        <dbReference type="Pfam" id="PF03372"/>
    </source>
</evidence>
<dbReference type="EMBL" id="CP036298">
    <property type="protein sequence ID" value="QDV24593.1"/>
    <property type="molecule type" value="Genomic_DNA"/>
</dbReference>
<accession>A0A518G7M6</accession>
<feature type="domain" description="Endonuclease/exonuclease/phosphatase" evidence="2">
    <location>
        <begin position="39"/>
        <end position="256"/>
    </location>
</feature>
<evidence type="ECO:0000313" key="3">
    <source>
        <dbReference type="EMBL" id="QDV24593.1"/>
    </source>
</evidence>
<dbReference type="GO" id="GO:0003824">
    <property type="term" value="F:catalytic activity"/>
    <property type="evidence" value="ECO:0007669"/>
    <property type="project" value="InterPro"/>
</dbReference>
<dbReference type="Pfam" id="PF03372">
    <property type="entry name" value="Exo_endo_phos"/>
    <property type="match status" value="1"/>
</dbReference>
<protein>
    <recommendedName>
        <fullName evidence="2">Endonuclease/exonuclease/phosphatase domain-containing protein</fullName>
    </recommendedName>
</protein>
<dbReference type="Gene3D" id="3.60.10.10">
    <property type="entry name" value="Endonuclease/exonuclease/phosphatase"/>
    <property type="match status" value="1"/>
</dbReference>
<dbReference type="PANTHER" id="PTHR14859:SF15">
    <property type="entry name" value="ENDONUCLEASE_EXONUCLEASE_PHOSPHATASE DOMAIN-CONTAINING PROTEIN"/>
    <property type="match status" value="1"/>
</dbReference>
<proteinExistence type="predicted"/>
<gene>
    <name evidence="3" type="ORF">Q31a_29130</name>
</gene>
<feature type="chain" id="PRO_5021926003" description="Endonuclease/exonuclease/phosphatase domain-containing protein" evidence="1">
    <location>
        <begin position="22"/>
        <end position="266"/>
    </location>
</feature>
<feature type="signal peptide" evidence="1">
    <location>
        <begin position="1"/>
        <end position="21"/>
    </location>
</feature>
<evidence type="ECO:0000256" key="1">
    <source>
        <dbReference type="SAM" id="SignalP"/>
    </source>
</evidence>
<dbReference type="GO" id="GO:0006506">
    <property type="term" value="P:GPI anchor biosynthetic process"/>
    <property type="evidence" value="ECO:0007669"/>
    <property type="project" value="TreeGrafter"/>
</dbReference>
<dbReference type="InterPro" id="IPR036691">
    <property type="entry name" value="Endo/exonu/phosph_ase_sf"/>
</dbReference>
<dbReference type="KEGG" id="ahel:Q31a_29130"/>
<evidence type="ECO:0000313" key="4">
    <source>
        <dbReference type="Proteomes" id="UP000318017"/>
    </source>
</evidence>
<keyword evidence="1" id="KW-0732">Signal</keyword>
<dbReference type="RefSeq" id="WP_145078400.1">
    <property type="nucleotide sequence ID" value="NZ_CP036298.1"/>
</dbReference>
<dbReference type="OrthoDB" id="155529at2"/>
<dbReference type="InterPro" id="IPR005135">
    <property type="entry name" value="Endo/exonuclease/phosphatase"/>
</dbReference>
<keyword evidence="4" id="KW-1185">Reference proteome</keyword>
<organism evidence="3 4">
    <name type="scientific">Aureliella helgolandensis</name>
    <dbReference type="NCBI Taxonomy" id="2527968"/>
    <lineage>
        <taxon>Bacteria</taxon>
        <taxon>Pseudomonadati</taxon>
        <taxon>Planctomycetota</taxon>
        <taxon>Planctomycetia</taxon>
        <taxon>Pirellulales</taxon>
        <taxon>Pirellulaceae</taxon>
        <taxon>Aureliella</taxon>
    </lineage>
</organism>
<reference evidence="3 4" key="1">
    <citation type="submission" date="2019-02" db="EMBL/GenBank/DDBJ databases">
        <title>Deep-cultivation of Planctomycetes and their phenomic and genomic characterization uncovers novel biology.</title>
        <authorList>
            <person name="Wiegand S."/>
            <person name="Jogler M."/>
            <person name="Boedeker C."/>
            <person name="Pinto D."/>
            <person name="Vollmers J."/>
            <person name="Rivas-Marin E."/>
            <person name="Kohn T."/>
            <person name="Peeters S.H."/>
            <person name="Heuer A."/>
            <person name="Rast P."/>
            <person name="Oberbeckmann S."/>
            <person name="Bunk B."/>
            <person name="Jeske O."/>
            <person name="Meyerdierks A."/>
            <person name="Storesund J.E."/>
            <person name="Kallscheuer N."/>
            <person name="Luecker S."/>
            <person name="Lage O.M."/>
            <person name="Pohl T."/>
            <person name="Merkel B.J."/>
            <person name="Hornburger P."/>
            <person name="Mueller R.-W."/>
            <person name="Bruemmer F."/>
            <person name="Labrenz M."/>
            <person name="Spormann A.M."/>
            <person name="Op den Camp H."/>
            <person name="Overmann J."/>
            <person name="Amann R."/>
            <person name="Jetten M.S.M."/>
            <person name="Mascher T."/>
            <person name="Medema M.H."/>
            <person name="Devos D.P."/>
            <person name="Kaster A.-K."/>
            <person name="Ovreas L."/>
            <person name="Rohde M."/>
            <person name="Galperin M.Y."/>
            <person name="Jogler C."/>
        </authorList>
    </citation>
    <scope>NUCLEOTIDE SEQUENCE [LARGE SCALE GENOMIC DNA]</scope>
    <source>
        <strain evidence="3 4">Q31a</strain>
    </source>
</reference>
<dbReference type="GO" id="GO:0016020">
    <property type="term" value="C:membrane"/>
    <property type="evidence" value="ECO:0007669"/>
    <property type="project" value="GOC"/>
</dbReference>
<dbReference type="AlphaFoldDB" id="A0A518G7M6"/>
<dbReference type="SUPFAM" id="SSF56219">
    <property type="entry name" value="DNase I-like"/>
    <property type="match status" value="1"/>
</dbReference>
<name>A0A518G7M6_9BACT</name>